<dbReference type="GeneID" id="37210339"/>
<feature type="signal peptide" evidence="2">
    <location>
        <begin position="1"/>
        <end position="26"/>
    </location>
</feature>
<feature type="transmembrane region" description="Helical" evidence="1">
    <location>
        <begin position="215"/>
        <end position="237"/>
    </location>
</feature>
<evidence type="ECO:0000256" key="2">
    <source>
        <dbReference type="SAM" id="SignalP"/>
    </source>
</evidence>
<keyword evidence="2" id="KW-0732">Signal</keyword>
<dbReference type="RefSeq" id="XP_025567254.1">
    <property type="nucleotide sequence ID" value="XM_025705747.1"/>
</dbReference>
<feature type="chain" id="PRO_5016307670" evidence="2">
    <location>
        <begin position="27"/>
        <end position="317"/>
    </location>
</feature>
<reference evidence="3" key="1">
    <citation type="submission" date="2016-12" db="EMBL/GenBank/DDBJ databases">
        <title>The genomes of Aspergillus section Nigri reveals drivers in fungal speciation.</title>
        <authorList>
            <consortium name="DOE Joint Genome Institute"/>
            <person name="Vesth T.C."/>
            <person name="Nybo J."/>
            <person name="Theobald S."/>
            <person name="Brandl J."/>
            <person name="Frisvad J.C."/>
            <person name="Nielsen K.F."/>
            <person name="Lyhne E.K."/>
            <person name="Kogle M.E."/>
            <person name="Kuo A."/>
            <person name="Riley R."/>
            <person name="Clum A."/>
            <person name="Nolan M."/>
            <person name="Lipzen A."/>
            <person name="Salamov A."/>
            <person name="Henrissat B."/>
            <person name="Wiebenga A."/>
            <person name="De Vries R.P."/>
            <person name="Grigoriev I.V."/>
            <person name="Mortensen U.H."/>
            <person name="Andersen M.R."/>
            <person name="Baker S.E."/>
        </authorList>
    </citation>
    <scope>NUCLEOTIDE SEQUENCE [LARGE SCALE GENOMIC DNA]</scope>
    <source>
        <strain evidence="3">CBS 113365</strain>
    </source>
</reference>
<dbReference type="OrthoDB" id="4084551at2759"/>
<protein>
    <submittedName>
        <fullName evidence="3">Uncharacterized protein</fullName>
    </submittedName>
</protein>
<evidence type="ECO:0000313" key="3">
    <source>
        <dbReference type="EMBL" id="PYH73460.1"/>
    </source>
</evidence>
<gene>
    <name evidence="3" type="ORF">BO88DRAFT_401086</name>
</gene>
<keyword evidence="4" id="KW-1185">Reference proteome</keyword>
<dbReference type="Proteomes" id="UP000248405">
    <property type="component" value="Unassembled WGS sequence"/>
</dbReference>
<keyword evidence="1" id="KW-0472">Membrane</keyword>
<proteinExistence type="predicted"/>
<dbReference type="InterPro" id="IPR028000">
    <property type="entry name" value="Pma1"/>
</dbReference>
<sequence>MIQSWKKAGACLLVLAAMTCFSFGEAIYIVAGKNGAIVHSKGILSQKGNGLTWLTRLAMTERIEPPPNTTMAIRRSSPTPGDFPICRGPHGAARPFCLPEDGANVTVGGTYYITWDADFYPLNATITIELRYADSVEGDSTFTSDKTDNSYGYTHIHMQQEWLQGKQQNPLTLYIIELDSVSDKRASARRGPTVILHPKPVQHRLSLRPTSFNKLGLYIGLPVSLSVVILVVAGLYFGMRESRRIDLGNIRGPGYGIRKSKGQRLGRNRCESASERAVEETSSDITEVAQPGRKGALERTLSFGFKRDLSKTKSWQV</sequence>
<organism evidence="3 4">
    <name type="scientific">Aspergillus vadensis (strain CBS 113365 / IMI 142717 / IBT 24658)</name>
    <dbReference type="NCBI Taxonomy" id="1448311"/>
    <lineage>
        <taxon>Eukaryota</taxon>
        <taxon>Fungi</taxon>
        <taxon>Dikarya</taxon>
        <taxon>Ascomycota</taxon>
        <taxon>Pezizomycotina</taxon>
        <taxon>Eurotiomycetes</taxon>
        <taxon>Eurotiomycetidae</taxon>
        <taxon>Eurotiales</taxon>
        <taxon>Aspergillaceae</taxon>
        <taxon>Aspergillus</taxon>
        <taxon>Aspergillus subgen. Circumdati</taxon>
    </lineage>
</organism>
<keyword evidence="1" id="KW-1133">Transmembrane helix</keyword>
<accession>A0A319BQI0</accession>
<evidence type="ECO:0000256" key="1">
    <source>
        <dbReference type="SAM" id="Phobius"/>
    </source>
</evidence>
<dbReference type="Pfam" id="PF14610">
    <property type="entry name" value="Psg1"/>
    <property type="match status" value="1"/>
</dbReference>
<keyword evidence="1" id="KW-0812">Transmembrane</keyword>
<evidence type="ECO:0000313" key="4">
    <source>
        <dbReference type="Proteomes" id="UP000248405"/>
    </source>
</evidence>
<dbReference type="EMBL" id="KZ821615">
    <property type="protein sequence ID" value="PYH73460.1"/>
    <property type="molecule type" value="Genomic_DNA"/>
</dbReference>
<name>A0A319BQI0_ASPVC</name>
<dbReference type="AlphaFoldDB" id="A0A319BQI0"/>